<gene>
    <name evidence="1" type="ORF">S01H1_07037</name>
</gene>
<name>X0SUI2_9ZZZZ</name>
<proteinExistence type="predicted"/>
<dbReference type="EMBL" id="BARS01003629">
    <property type="protein sequence ID" value="GAF84853.1"/>
    <property type="molecule type" value="Genomic_DNA"/>
</dbReference>
<evidence type="ECO:0000313" key="1">
    <source>
        <dbReference type="EMBL" id="GAF84853.1"/>
    </source>
</evidence>
<reference evidence="1" key="1">
    <citation type="journal article" date="2014" name="Front. Microbiol.">
        <title>High frequency of phylogenetically diverse reductive dehalogenase-homologous genes in deep subseafloor sedimentary metagenomes.</title>
        <authorList>
            <person name="Kawai M."/>
            <person name="Futagami T."/>
            <person name="Toyoda A."/>
            <person name="Takaki Y."/>
            <person name="Nishi S."/>
            <person name="Hori S."/>
            <person name="Arai W."/>
            <person name="Tsubouchi T."/>
            <person name="Morono Y."/>
            <person name="Uchiyama I."/>
            <person name="Ito T."/>
            <person name="Fujiyama A."/>
            <person name="Inagaki F."/>
            <person name="Takami H."/>
        </authorList>
    </citation>
    <scope>NUCLEOTIDE SEQUENCE</scope>
    <source>
        <strain evidence="1">Expedition CK06-06</strain>
    </source>
</reference>
<sequence>MAITIKELLAADTISQAADKINFNFDQLLLNGGGPVGPPGPFGPPGPIGGRGIRGSQWFDGSLEPNDPSIVFPPLEPNDMYLEGPVTTTQTGDGDVWEFNGTAWIWTGINLKGDKGDPGTSADWGAFGNPILVADQQVLYPVQETSIATNVRSVEIGGIPDAIWVGAPPDPNYAISDSLAVTMDNALGGASLFIHVPDPTVSAIKFSGGDTVVSNYTTDITQLASIGIIEGDMLVIKDMRVSGDTAYEQGVQIESLSRDVRIRASRGVQIESCNNSGAGYTSNGDIVLTVLTDVAPPLGTSEIVLDNNSGVNNNSAL</sequence>
<feature type="non-terminal residue" evidence="1">
    <location>
        <position position="317"/>
    </location>
</feature>
<accession>X0SUI2</accession>
<protein>
    <submittedName>
        <fullName evidence="1">Uncharacterized protein</fullName>
    </submittedName>
</protein>
<organism evidence="1">
    <name type="scientific">marine sediment metagenome</name>
    <dbReference type="NCBI Taxonomy" id="412755"/>
    <lineage>
        <taxon>unclassified sequences</taxon>
        <taxon>metagenomes</taxon>
        <taxon>ecological metagenomes</taxon>
    </lineage>
</organism>
<comment type="caution">
    <text evidence="1">The sequence shown here is derived from an EMBL/GenBank/DDBJ whole genome shotgun (WGS) entry which is preliminary data.</text>
</comment>
<dbReference type="AlphaFoldDB" id="X0SUI2"/>